<sequence>MDAREKGVGERLPHPMLLAPITTLLSWLLRADRGVWTNRKRPQPIPMVTELYIGSRIRPCAAGSLTSTA</sequence>
<dbReference type="AlphaFoldDB" id="A0A9X9M8P9"/>
<dbReference type="Proteomes" id="UP000269945">
    <property type="component" value="Unassembled WGS sequence"/>
</dbReference>
<accession>A0A9X9M8P9</accession>
<evidence type="ECO:0000313" key="2">
    <source>
        <dbReference type="Proteomes" id="UP000269945"/>
    </source>
</evidence>
<protein>
    <submittedName>
        <fullName evidence="1">Uncharacterized protein</fullName>
    </submittedName>
</protein>
<dbReference type="EMBL" id="CYRY02044526">
    <property type="protein sequence ID" value="VCX39499.1"/>
    <property type="molecule type" value="Genomic_DNA"/>
</dbReference>
<proteinExistence type="predicted"/>
<name>A0A9X9M8P9_GULGU</name>
<organism evidence="1 2">
    <name type="scientific">Gulo gulo</name>
    <name type="common">Wolverine</name>
    <name type="synonym">Gluton</name>
    <dbReference type="NCBI Taxonomy" id="48420"/>
    <lineage>
        <taxon>Eukaryota</taxon>
        <taxon>Metazoa</taxon>
        <taxon>Chordata</taxon>
        <taxon>Craniata</taxon>
        <taxon>Vertebrata</taxon>
        <taxon>Euteleostomi</taxon>
        <taxon>Mammalia</taxon>
        <taxon>Eutheria</taxon>
        <taxon>Laurasiatheria</taxon>
        <taxon>Carnivora</taxon>
        <taxon>Caniformia</taxon>
        <taxon>Musteloidea</taxon>
        <taxon>Mustelidae</taxon>
        <taxon>Guloninae</taxon>
        <taxon>Gulo</taxon>
    </lineage>
</organism>
<reference evidence="1 2" key="1">
    <citation type="submission" date="2018-10" db="EMBL/GenBank/DDBJ databases">
        <authorList>
            <person name="Ekblom R."/>
            <person name="Jareborg N."/>
        </authorList>
    </citation>
    <scope>NUCLEOTIDE SEQUENCE [LARGE SCALE GENOMIC DNA]</scope>
    <source>
        <tissue evidence="1">Muscle</tissue>
    </source>
</reference>
<keyword evidence="2" id="KW-1185">Reference proteome</keyword>
<evidence type="ECO:0000313" key="1">
    <source>
        <dbReference type="EMBL" id="VCX39499.1"/>
    </source>
</evidence>
<gene>
    <name evidence="1" type="ORF">BN2614_LOCUS1</name>
</gene>
<comment type="caution">
    <text evidence="1">The sequence shown here is derived from an EMBL/GenBank/DDBJ whole genome shotgun (WGS) entry which is preliminary data.</text>
</comment>